<dbReference type="SUPFAM" id="SSF53850">
    <property type="entry name" value="Periplasmic binding protein-like II"/>
    <property type="match status" value="1"/>
</dbReference>
<dbReference type="AlphaFoldDB" id="A0A1S2LZ07"/>
<accession>A0A1S2LZ07</accession>
<dbReference type="Gene3D" id="3.40.190.10">
    <property type="entry name" value="Periplasmic binding protein-like II"/>
    <property type="match status" value="1"/>
</dbReference>
<reference evidence="2 3" key="1">
    <citation type="submission" date="2016-10" db="EMBL/GenBank/DDBJ databases">
        <title>Draft genome sequences of four alkaliphilic bacteria belonging to the Anaerobacillus genus.</title>
        <authorList>
            <person name="Bassil N.M."/>
            <person name="Lloyd J.R."/>
        </authorList>
    </citation>
    <scope>NUCLEOTIDE SEQUENCE [LARGE SCALE GENOMIC DNA]</scope>
    <source>
        <strain evidence="2 3">DSM 18345</strain>
    </source>
</reference>
<protein>
    <submittedName>
        <fullName evidence="2">ABC transporter substrate-binding protein</fullName>
    </submittedName>
</protein>
<keyword evidence="1" id="KW-0812">Transmembrane</keyword>
<dbReference type="SUPFAM" id="SSF49785">
    <property type="entry name" value="Galactose-binding domain-like"/>
    <property type="match status" value="1"/>
</dbReference>
<gene>
    <name evidence="2" type="ORF">BKP37_03015</name>
</gene>
<dbReference type="Gene3D" id="2.60.120.260">
    <property type="entry name" value="Galactose-binding domain-like"/>
    <property type="match status" value="2"/>
</dbReference>
<dbReference type="Proteomes" id="UP000179524">
    <property type="component" value="Unassembled WGS sequence"/>
</dbReference>
<keyword evidence="1" id="KW-0472">Membrane</keyword>
<dbReference type="RefSeq" id="WP_071308206.1">
    <property type="nucleotide sequence ID" value="NZ_MLQR01000001.1"/>
</dbReference>
<keyword evidence="1" id="KW-1133">Transmembrane helix</keyword>
<evidence type="ECO:0000313" key="3">
    <source>
        <dbReference type="Proteomes" id="UP000179524"/>
    </source>
</evidence>
<organism evidence="2 3">
    <name type="scientific">Anaerobacillus alkalilacustris</name>
    <dbReference type="NCBI Taxonomy" id="393763"/>
    <lineage>
        <taxon>Bacteria</taxon>
        <taxon>Bacillati</taxon>
        <taxon>Bacillota</taxon>
        <taxon>Bacilli</taxon>
        <taxon>Bacillales</taxon>
        <taxon>Bacillaceae</taxon>
        <taxon>Anaerobacillus</taxon>
    </lineage>
</organism>
<dbReference type="InterPro" id="IPR050490">
    <property type="entry name" value="Bact_solute-bd_prot1"/>
</dbReference>
<sequence>MTRKKTILYTISALLIIAFAIILLIGKENRNNSFAEQLSKADYERSMAAIEAYISGFQSDSNYYSVMKQWLTEQLSNPTKSYTIDQSLIHGGKIYENSKNNGYGSDVIYVEPGDQLSFEVEVNEDGLYELWLDYYILETSHLNPELAILVNNEIQYNEMNRITLSMDWQPVALEGGLKYDRYGDELTPRSELISDWKREGLVDPNYFFTGPLKFKLDKGINLISISLNEGYLLIGEITVKNQPVTIPTYEEYRTMLTTENSSSEKLITIEAEGMSLKSRQSIRPKYVRDPQVTPYEYKTRVLNVLDGYSFGDSGDRVEYQFNVEESGYYHLTLKYSQDTNNGMPTQRRIEINGEVPFQELELYMFDYSSSWKNETLKDEDGNYFEIFLDKGQHTLTLSINNSNVRDVYHELLTTLEAMDSISRDILRLTGGLVDRKRVWRIERYIPDISNYLYGIAERIEEQRVALIELTGKDDLPVMNELEVAYQLIRQFAEKPDDLPNYMTRFNEGQSSAYGRIQTILPMLVYNPMHLDKFYFHSDIDLPRPNVSVVTSLVEGTKAFAYSFFNPKYNEAAVIEDDTIEVWVNQSRLYVEIMQRMIDEQFTPNTGIKVNLSLLPDENKIILSNAADSTPDAALGISHGRPFELALRGIVEDLRTYGGFFELAKQYNPNTFVPFIYDEGVYAMPETQDVKLLFYRKDILEFLGEEPPETWEDVVSLIPMLQRYDMNFFVPLGADSAYKGFDTTTPFIYQFGGELYNETGSGSVINQGGAYEAFDFMTSLFTVYNMPITTSAFYQNFRNGKSPVGIGDANLYIQLKHAAPELAGQWGMMPIPGVENDQGVIERWDPTYGSTAILFSASDKKEKAWNFIKWWTSAETQSSFSYDIQATLGNQFLYLTANIDGFSNSAWPSESKSAILEQWEWIQATGKVPGDYMVEREISNAWNKVVFDRENPRVAIDNAVKTIDRELERKLREFGYIENSQLIKPYFVPTIENVEKWVRPDGKEH</sequence>
<name>A0A1S2LZ07_9BACI</name>
<evidence type="ECO:0000313" key="2">
    <source>
        <dbReference type="EMBL" id="OIJ17480.1"/>
    </source>
</evidence>
<dbReference type="PANTHER" id="PTHR43649">
    <property type="entry name" value="ARABINOSE-BINDING PROTEIN-RELATED"/>
    <property type="match status" value="1"/>
</dbReference>
<evidence type="ECO:0000256" key="1">
    <source>
        <dbReference type="SAM" id="Phobius"/>
    </source>
</evidence>
<comment type="caution">
    <text evidence="2">The sequence shown here is derived from an EMBL/GenBank/DDBJ whole genome shotgun (WGS) entry which is preliminary data.</text>
</comment>
<dbReference type="InterPro" id="IPR008979">
    <property type="entry name" value="Galactose-bd-like_sf"/>
</dbReference>
<dbReference type="InterPro" id="IPR006059">
    <property type="entry name" value="SBP"/>
</dbReference>
<keyword evidence="3" id="KW-1185">Reference proteome</keyword>
<dbReference type="Pfam" id="PF01547">
    <property type="entry name" value="SBP_bac_1"/>
    <property type="match status" value="1"/>
</dbReference>
<proteinExistence type="predicted"/>
<dbReference type="PANTHER" id="PTHR43649:SF27">
    <property type="entry name" value="EXTRACELLULAR SOLUTE-BINDING PROTEIN FAMILY 1"/>
    <property type="match status" value="1"/>
</dbReference>
<dbReference type="OrthoDB" id="383574at2"/>
<dbReference type="EMBL" id="MLQR01000001">
    <property type="protein sequence ID" value="OIJ17480.1"/>
    <property type="molecule type" value="Genomic_DNA"/>
</dbReference>
<feature type="transmembrane region" description="Helical" evidence="1">
    <location>
        <begin position="7"/>
        <end position="26"/>
    </location>
</feature>